<dbReference type="EMBL" id="CP073767">
    <property type="protein sequence ID" value="UWZ57825.1"/>
    <property type="molecule type" value="Genomic_DNA"/>
</dbReference>
<dbReference type="InterPro" id="IPR013783">
    <property type="entry name" value="Ig-like_fold"/>
</dbReference>
<dbReference type="Gene3D" id="2.60.40.10">
    <property type="entry name" value="Immunoglobulins"/>
    <property type="match status" value="2"/>
</dbReference>
<dbReference type="SMART" id="SM00637">
    <property type="entry name" value="CBD_II"/>
    <property type="match status" value="1"/>
</dbReference>
<dbReference type="InterPro" id="IPR018366">
    <property type="entry name" value="CBM2_CS"/>
</dbReference>
<reference evidence="8" key="1">
    <citation type="submission" date="2021-04" db="EMBL/GenBank/DDBJ databases">
        <title>Dactylosporangium aurantiacum NRRL B-8018 full assembly.</title>
        <authorList>
            <person name="Hartkoorn R.C."/>
            <person name="Beaudoing E."/>
            <person name="Hot D."/>
        </authorList>
    </citation>
    <scope>NUCLEOTIDE SEQUENCE</scope>
    <source>
        <strain evidence="8">NRRL B-8018</strain>
    </source>
</reference>
<feature type="signal peptide" evidence="6">
    <location>
        <begin position="1"/>
        <end position="26"/>
    </location>
</feature>
<keyword evidence="3" id="KW-0326">Glycosidase</keyword>
<dbReference type="GO" id="GO:0000272">
    <property type="term" value="P:polysaccharide catabolic process"/>
    <property type="evidence" value="ECO:0007669"/>
    <property type="project" value="UniProtKB-KW"/>
</dbReference>
<dbReference type="Gene3D" id="2.60.40.290">
    <property type="match status" value="1"/>
</dbReference>
<dbReference type="SUPFAM" id="SSF49265">
    <property type="entry name" value="Fibronectin type III"/>
    <property type="match status" value="1"/>
</dbReference>
<keyword evidence="4" id="KW-0624">Polysaccharide degradation</keyword>
<accession>A0A9Q9IR38</accession>
<keyword evidence="1" id="KW-0378">Hydrolase</keyword>
<gene>
    <name evidence="8" type="ORF">Daura_17630</name>
</gene>
<dbReference type="GO" id="GO:0004553">
    <property type="term" value="F:hydrolase activity, hydrolyzing O-glycosyl compounds"/>
    <property type="evidence" value="ECO:0007669"/>
    <property type="project" value="InterPro"/>
</dbReference>
<dbReference type="PROSITE" id="PS51173">
    <property type="entry name" value="CBM2"/>
    <property type="match status" value="1"/>
</dbReference>
<organism evidence="8 9">
    <name type="scientific">Dactylosporangium aurantiacum</name>
    <dbReference type="NCBI Taxonomy" id="35754"/>
    <lineage>
        <taxon>Bacteria</taxon>
        <taxon>Bacillati</taxon>
        <taxon>Actinomycetota</taxon>
        <taxon>Actinomycetes</taxon>
        <taxon>Micromonosporales</taxon>
        <taxon>Micromonosporaceae</taxon>
        <taxon>Dactylosporangium</taxon>
    </lineage>
</organism>
<evidence type="ECO:0000256" key="4">
    <source>
        <dbReference type="ARBA" id="ARBA00023326"/>
    </source>
</evidence>
<evidence type="ECO:0000256" key="5">
    <source>
        <dbReference type="SAM" id="MobiDB-lite"/>
    </source>
</evidence>
<evidence type="ECO:0000256" key="1">
    <source>
        <dbReference type="ARBA" id="ARBA00022801"/>
    </source>
</evidence>
<feature type="chain" id="PRO_5040424049" evidence="6">
    <location>
        <begin position="27"/>
        <end position="322"/>
    </location>
</feature>
<dbReference type="InterPro" id="IPR036116">
    <property type="entry name" value="FN3_sf"/>
</dbReference>
<dbReference type="PROSITE" id="PS00561">
    <property type="entry name" value="CBM2_A"/>
    <property type="match status" value="1"/>
</dbReference>
<evidence type="ECO:0000256" key="2">
    <source>
        <dbReference type="ARBA" id="ARBA00023277"/>
    </source>
</evidence>
<dbReference type="SUPFAM" id="SSF49384">
    <property type="entry name" value="Carbohydrate-binding domain"/>
    <property type="match status" value="1"/>
</dbReference>
<dbReference type="RefSeq" id="WP_162189901.1">
    <property type="nucleotide sequence ID" value="NZ_CP073767.1"/>
</dbReference>
<sequence>MNRFLSRAAVVAAVLATTLGPAPARAATTPTAVFHQDSVWPTGYSGRFTVTNGGATTLPSWRVEFDLPAGTSISNLWNATLTSSGNHHVVVGASWNASLAPGASTSFGWIAAGLGTPQGCRLNAAPCDGSSPPARDVRPPSTPGGLRGTIQGTTFTLTWTASTDDRGVTGYEIWNNTGTAPIATVTTTSYSMGVPPPMVMSFGVRAVDAAGNRSPFAVLGLGTPPDTTPPGPPTALTLRGPTDGYWTVGWTAARDDQFVAGYEVALNGVVTALVGNTTAYVPYSGYGTYIVTVRAFDGAGNFSTRAQIGIAVDPPPPPPPGS</sequence>
<evidence type="ECO:0000313" key="9">
    <source>
        <dbReference type="Proteomes" id="UP001058003"/>
    </source>
</evidence>
<feature type="region of interest" description="Disordered" evidence="5">
    <location>
        <begin position="128"/>
        <end position="149"/>
    </location>
</feature>
<dbReference type="KEGG" id="daur:Daura_17630"/>
<protein>
    <submittedName>
        <fullName evidence="8">Cellulose binding domain-containing protein</fullName>
    </submittedName>
</protein>
<evidence type="ECO:0000256" key="6">
    <source>
        <dbReference type="SAM" id="SignalP"/>
    </source>
</evidence>
<dbReference type="GO" id="GO:0030247">
    <property type="term" value="F:polysaccharide binding"/>
    <property type="evidence" value="ECO:0007669"/>
    <property type="project" value="UniProtKB-UniRule"/>
</dbReference>
<dbReference type="Proteomes" id="UP001058003">
    <property type="component" value="Chromosome"/>
</dbReference>
<dbReference type="InterPro" id="IPR003961">
    <property type="entry name" value="FN3_dom"/>
</dbReference>
<keyword evidence="2" id="KW-0119">Carbohydrate metabolism</keyword>
<feature type="domain" description="CBM2" evidence="7">
    <location>
        <begin position="21"/>
        <end position="130"/>
    </location>
</feature>
<evidence type="ECO:0000259" key="7">
    <source>
        <dbReference type="PROSITE" id="PS51173"/>
    </source>
</evidence>
<dbReference type="SMART" id="SM00060">
    <property type="entry name" value="FN3"/>
    <property type="match status" value="2"/>
</dbReference>
<evidence type="ECO:0000313" key="8">
    <source>
        <dbReference type="EMBL" id="UWZ57825.1"/>
    </source>
</evidence>
<dbReference type="AlphaFoldDB" id="A0A9Q9IR38"/>
<name>A0A9Q9IR38_9ACTN</name>
<dbReference type="InterPro" id="IPR001919">
    <property type="entry name" value="CBD2"/>
</dbReference>
<dbReference type="Pfam" id="PF00553">
    <property type="entry name" value="CBM_2"/>
    <property type="match status" value="1"/>
</dbReference>
<dbReference type="InterPro" id="IPR008965">
    <property type="entry name" value="CBM2/CBM3_carb-bd_dom_sf"/>
</dbReference>
<keyword evidence="9" id="KW-1185">Reference proteome</keyword>
<proteinExistence type="predicted"/>
<keyword evidence="6" id="KW-0732">Signal</keyword>
<evidence type="ECO:0000256" key="3">
    <source>
        <dbReference type="ARBA" id="ARBA00023295"/>
    </source>
</evidence>
<dbReference type="InterPro" id="IPR012291">
    <property type="entry name" value="CBM2_carb-bd_dom_sf"/>
</dbReference>